<evidence type="ECO:0000313" key="2">
    <source>
        <dbReference type="Proteomes" id="UP000199109"/>
    </source>
</evidence>
<keyword evidence="2" id="KW-1185">Reference proteome</keyword>
<proteinExistence type="predicted"/>
<dbReference type="EMBL" id="FNAO01000010">
    <property type="protein sequence ID" value="SDF04672.1"/>
    <property type="molecule type" value="Genomic_DNA"/>
</dbReference>
<evidence type="ECO:0000313" key="1">
    <source>
        <dbReference type="EMBL" id="SDF04672.1"/>
    </source>
</evidence>
<sequence length="29" mass="3535">MLFLSTILFSRLTRIETNINQIYYEKTIL</sequence>
<name>A0A1G7HW54_9FLAO</name>
<dbReference type="Proteomes" id="UP000199109">
    <property type="component" value="Unassembled WGS sequence"/>
</dbReference>
<gene>
    <name evidence="1" type="ORF">SAMN05421636_11072</name>
</gene>
<protein>
    <submittedName>
        <fullName evidence="1">Uncharacterized protein</fullName>
    </submittedName>
</protein>
<dbReference type="STRING" id="641691.SAMN05421636_11072"/>
<dbReference type="AlphaFoldDB" id="A0A1G7HW54"/>
<accession>A0A1G7HW54</accession>
<reference evidence="1 2" key="1">
    <citation type="submission" date="2016-10" db="EMBL/GenBank/DDBJ databases">
        <authorList>
            <person name="de Groot N.N."/>
        </authorList>
    </citation>
    <scope>NUCLEOTIDE SEQUENCE [LARGE SCALE GENOMIC DNA]</scope>
    <source>
        <strain evidence="1 2">DSM 23421</strain>
    </source>
</reference>
<organism evidence="1 2">
    <name type="scientific">Pricia antarctica</name>
    <dbReference type="NCBI Taxonomy" id="641691"/>
    <lineage>
        <taxon>Bacteria</taxon>
        <taxon>Pseudomonadati</taxon>
        <taxon>Bacteroidota</taxon>
        <taxon>Flavobacteriia</taxon>
        <taxon>Flavobacteriales</taxon>
        <taxon>Flavobacteriaceae</taxon>
        <taxon>Pricia</taxon>
    </lineage>
</organism>